<reference evidence="3 4" key="1">
    <citation type="submission" date="2017-08" db="EMBL/GenBank/DDBJ databases">
        <title>Mesorhizobium wenxinae sp. nov., a novel rhizobial species isolated from root nodules of chickpea (Cicer arietinum L.).</title>
        <authorList>
            <person name="Zhang J."/>
        </authorList>
    </citation>
    <scope>NUCLEOTIDE SEQUENCE [LARGE SCALE GENOMIC DNA]</scope>
    <source>
        <strain evidence="4">WYCCWR 10019</strain>
    </source>
</reference>
<keyword evidence="4" id="KW-1185">Reference proteome</keyword>
<dbReference type="GO" id="GO:0022857">
    <property type="term" value="F:transmembrane transporter activity"/>
    <property type="evidence" value="ECO:0007669"/>
    <property type="project" value="InterPro"/>
</dbReference>
<evidence type="ECO:0000259" key="2">
    <source>
        <dbReference type="Pfam" id="PF04069"/>
    </source>
</evidence>
<organism evidence="3 4">
    <name type="scientific">Mesorhizobium wenxiniae</name>
    <dbReference type="NCBI Taxonomy" id="2014805"/>
    <lineage>
        <taxon>Bacteria</taxon>
        <taxon>Pseudomonadati</taxon>
        <taxon>Pseudomonadota</taxon>
        <taxon>Alphaproteobacteria</taxon>
        <taxon>Hyphomicrobiales</taxon>
        <taxon>Phyllobacteriaceae</taxon>
        <taxon>Mesorhizobium</taxon>
    </lineage>
</organism>
<evidence type="ECO:0000313" key="3">
    <source>
        <dbReference type="EMBL" id="PAP91981.1"/>
    </source>
</evidence>
<dbReference type="Gene3D" id="3.40.190.10">
    <property type="entry name" value="Periplasmic binding protein-like II"/>
    <property type="match status" value="1"/>
</dbReference>
<dbReference type="OrthoDB" id="9786266at2"/>
<protein>
    <submittedName>
        <fullName evidence="3">ABC transporter substrate-binding protein</fullName>
    </submittedName>
</protein>
<dbReference type="InterPro" id="IPR007210">
    <property type="entry name" value="ABC_Gly_betaine_transp_sub-bd"/>
</dbReference>
<keyword evidence="1" id="KW-0732">Signal</keyword>
<dbReference type="Gene3D" id="3.40.190.100">
    <property type="entry name" value="Glycine betaine-binding periplasmic protein, domain 2"/>
    <property type="match status" value="1"/>
</dbReference>
<feature type="signal peptide" evidence="1">
    <location>
        <begin position="1"/>
        <end position="23"/>
    </location>
</feature>
<name>A0A271K899_9HYPH</name>
<proteinExistence type="predicted"/>
<dbReference type="Proteomes" id="UP000215931">
    <property type="component" value="Unassembled WGS sequence"/>
</dbReference>
<gene>
    <name evidence="3" type="ORF">CIT31_28660</name>
</gene>
<accession>A0A271K899</accession>
<comment type="caution">
    <text evidence="3">The sequence shown here is derived from an EMBL/GenBank/DDBJ whole genome shotgun (WGS) entry which is preliminary data.</text>
</comment>
<dbReference type="Pfam" id="PF04069">
    <property type="entry name" value="OpuAC"/>
    <property type="match status" value="1"/>
</dbReference>
<dbReference type="RefSeq" id="WP_095521307.1">
    <property type="nucleotide sequence ID" value="NZ_NPKH01000037.1"/>
</dbReference>
<dbReference type="GO" id="GO:0043190">
    <property type="term" value="C:ATP-binding cassette (ABC) transporter complex"/>
    <property type="evidence" value="ECO:0007669"/>
    <property type="project" value="InterPro"/>
</dbReference>
<evidence type="ECO:0000313" key="4">
    <source>
        <dbReference type="Proteomes" id="UP000215931"/>
    </source>
</evidence>
<dbReference type="SUPFAM" id="SSF53850">
    <property type="entry name" value="Periplasmic binding protein-like II"/>
    <property type="match status" value="1"/>
</dbReference>
<sequence length="332" mass="36038">MTKFLYTAAMVVMPLVTGGAAHAACGDITVAAFSWQSAEVNAYVDQFILNNGYGCNVSVVAGDTVPTITSMIERGQPDIAPALSPSAVGEVYVKGAAEGRISKIGTAISNGTVTGWYIPKYIADAHPDIKTIEDALKHPELFPAPENPSKGGIIQGPQGRGSTIVTGQLFKAFKADEKGFELVPSGSGAALEGAITRAYERKQGYIAYHWVPTSLLAKYPMVRLEGPEHDAEEWGRCTTKQDCPDPKPNYWKPAEEVTAASSRFLARDDVEPAKEYFAKRSWTQAEVGQVMLWMTENQANGQNGARWFIEHMPEVWTKWVPADVAEKVKAAL</sequence>
<evidence type="ECO:0000256" key="1">
    <source>
        <dbReference type="SAM" id="SignalP"/>
    </source>
</evidence>
<dbReference type="AlphaFoldDB" id="A0A271K899"/>
<dbReference type="EMBL" id="NPKH01000037">
    <property type="protein sequence ID" value="PAP91981.1"/>
    <property type="molecule type" value="Genomic_DNA"/>
</dbReference>
<feature type="chain" id="PRO_5012786483" evidence="1">
    <location>
        <begin position="24"/>
        <end position="332"/>
    </location>
</feature>
<feature type="domain" description="ABC-type glycine betaine transport system substrate-binding" evidence="2">
    <location>
        <begin position="27"/>
        <end position="310"/>
    </location>
</feature>